<dbReference type="EMBL" id="BMMU01000082">
    <property type="protein sequence ID" value="GGJ72083.1"/>
    <property type="molecule type" value="Genomic_DNA"/>
</dbReference>
<feature type="transmembrane region" description="Helical" evidence="2">
    <location>
        <begin position="222"/>
        <end position="240"/>
    </location>
</feature>
<feature type="transmembrane region" description="Helical" evidence="2">
    <location>
        <begin position="188"/>
        <end position="210"/>
    </location>
</feature>
<accession>A0A917UPD4</accession>
<keyword evidence="2" id="KW-0812">Transmembrane</keyword>
<keyword evidence="2" id="KW-1133">Transmembrane helix</keyword>
<feature type="transmembrane region" description="Helical" evidence="2">
    <location>
        <begin position="252"/>
        <end position="271"/>
    </location>
</feature>
<gene>
    <name evidence="4" type="ORF">GCM10012282_81210</name>
</gene>
<reference evidence="4" key="1">
    <citation type="journal article" date="2014" name="Int. J. Syst. Evol. Microbiol.">
        <title>Complete genome sequence of Corynebacterium casei LMG S-19264T (=DSM 44701T), isolated from a smear-ripened cheese.</title>
        <authorList>
            <consortium name="US DOE Joint Genome Institute (JGI-PGF)"/>
            <person name="Walter F."/>
            <person name="Albersmeier A."/>
            <person name="Kalinowski J."/>
            <person name="Ruckert C."/>
        </authorList>
    </citation>
    <scope>NUCLEOTIDE SEQUENCE</scope>
    <source>
        <strain evidence="4">CGMCC 4.7272</strain>
    </source>
</reference>
<feature type="compositionally biased region" description="Low complexity" evidence="1">
    <location>
        <begin position="727"/>
        <end position="739"/>
    </location>
</feature>
<feature type="transmembrane region" description="Helical" evidence="2">
    <location>
        <begin position="283"/>
        <end position="303"/>
    </location>
</feature>
<feature type="signal peptide" evidence="3">
    <location>
        <begin position="1"/>
        <end position="24"/>
    </location>
</feature>
<name>A0A917UPD4_9ACTN</name>
<evidence type="ECO:0000313" key="4">
    <source>
        <dbReference type="EMBL" id="GGJ72083.1"/>
    </source>
</evidence>
<proteinExistence type="predicted"/>
<evidence type="ECO:0000313" key="5">
    <source>
        <dbReference type="Proteomes" id="UP000625682"/>
    </source>
</evidence>
<comment type="caution">
    <text evidence="4">The sequence shown here is derived from an EMBL/GenBank/DDBJ whole genome shotgun (WGS) entry which is preliminary data.</text>
</comment>
<dbReference type="Proteomes" id="UP000625682">
    <property type="component" value="Unassembled WGS sequence"/>
</dbReference>
<keyword evidence="2" id="KW-0472">Membrane</keyword>
<evidence type="ECO:0000256" key="1">
    <source>
        <dbReference type="SAM" id="MobiDB-lite"/>
    </source>
</evidence>
<dbReference type="AlphaFoldDB" id="A0A917UPD4"/>
<feature type="region of interest" description="Disordered" evidence="1">
    <location>
        <begin position="699"/>
        <end position="739"/>
    </location>
</feature>
<protein>
    <submittedName>
        <fullName evidence="4">Uncharacterized protein</fullName>
    </submittedName>
</protein>
<evidence type="ECO:0000256" key="2">
    <source>
        <dbReference type="SAM" id="Phobius"/>
    </source>
</evidence>
<organism evidence="4 5">
    <name type="scientific">Streptomyces lacrimifluminis</name>
    <dbReference type="NCBI Taxonomy" id="1500077"/>
    <lineage>
        <taxon>Bacteria</taxon>
        <taxon>Bacillati</taxon>
        <taxon>Actinomycetota</taxon>
        <taxon>Actinomycetes</taxon>
        <taxon>Kitasatosporales</taxon>
        <taxon>Streptomycetaceae</taxon>
        <taxon>Streptomyces</taxon>
    </lineage>
</organism>
<feature type="transmembrane region" description="Helical" evidence="2">
    <location>
        <begin position="144"/>
        <end position="168"/>
    </location>
</feature>
<feature type="chain" id="PRO_5038668686" evidence="3">
    <location>
        <begin position="25"/>
        <end position="739"/>
    </location>
</feature>
<keyword evidence="5" id="KW-1185">Reference proteome</keyword>
<keyword evidence="3" id="KW-0732">Signal</keyword>
<reference evidence="4" key="2">
    <citation type="submission" date="2020-09" db="EMBL/GenBank/DDBJ databases">
        <authorList>
            <person name="Sun Q."/>
            <person name="Zhou Y."/>
        </authorList>
    </citation>
    <scope>NUCLEOTIDE SEQUENCE</scope>
    <source>
        <strain evidence="4">CGMCC 4.7272</strain>
    </source>
</reference>
<evidence type="ECO:0000256" key="3">
    <source>
        <dbReference type="SAM" id="SignalP"/>
    </source>
</evidence>
<sequence length="739" mass="80580">MWRRPVRALALVVFLLATTIAAVPDDTVAEQTCKAAKAHREVGSLDRAKTLYESVKVSDGDQQCAVEGLKLVAKARQDAAKRVTAGQLLIRSGNLTGARKKFTEALGFDAANAAAEAGIARVTDLSSRPLPTAVSNGDRFYRDWVLPLGRLVGLAVIGLLVLFVLASLSSRWLVKVDAVAWPVWIRRITGSLGALLLLAAAVMAPLFAMFSPFTPTWTQCRIGALVLALVGLGAAGLVFAGARRNTWERWRVLLLALGIVTVTGILLALLVSKPSKPIYDVRLMFVCIALAAIGVLLTAAAFGQNLRLQVEVQEADGTVNAASSDYLLARMKGLGTETPQSLHKSTSTPGSTPLSQIPVEELSVLPAGKVVGALTRVLFALRPDRTWRARVTFVDDDRLAAALFRNGRHAASAVFSRPDLWLPTDNQKDPAKAQMLTCAAAFILTQLSEVHEELQDGLYGARQWKSVALQVIASSKSLLADDENRVATRARLLAKAVDTDPGNELARFEYLWVAHEHTPYEEMDFHAFARAIDHQYDLSRVKEVFDDREGWMPLKIRILYSSATQWLNAWIGGGTDADRAAMLTSARDSAKELDRLCDTGQVSWKSKELRRLQAAMHPHARVLVACLDAVQDTTTAGGRAGNATAQHSHEDGPASPRLAYDHACLHMFTAQRRNLKADARRQEWEYAIEDLRHALVTEKDKKDAQGDPCFTELRSDRRFQELVGTQPTATAATPPDGSA</sequence>